<evidence type="ECO:0000256" key="2">
    <source>
        <dbReference type="ARBA" id="ARBA00004286"/>
    </source>
</evidence>
<feature type="compositionally biased region" description="Low complexity" evidence="6">
    <location>
        <begin position="619"/>
        <end position="628"/>
    </location>
</feature>
<feature type="compositionally biased region" description="Low complexity" evidence="6">
    <location>
        <begin position="1"/>
        <end position="20"/>
    </location>
</feature>
<dbReference type="SUPFAM" id="SSF56019">
    <property type="entry name" value="The spindle assembly checkpoint protein mad2"/>
    <property type="match status" value="1"/>
</dbReference>
<evidence type="ECO:0000256" key="6">
    <source>
        <dbReference type="SAM" id="MobiDB-lite"/>
    </source>
</evidence>
<dbReference type="InterPro" id="IPR036570">
    <property type="entry name" value="HORMA_dom_sf"/>
</dbReference>
<feature type="compositionally biased region" description="Low complexity" evidence="6">
    <location>
        <begin position="251"/>
        <end position="263"/>
    </location>
</feature>
<dbReference type="InterPro" id="IPR003511">
    <property type="entry name" value="HORMA_dom"/>
</dbReference>
<dbReference type="AlphaFoldDB" id="A0A5A8CMP0"/>
<evidence type="ECO:0000256" key="5">
    <source>
        <dbReference type="ARBA" id="ARBA00023254"/>
    </source>
</evidence>
<dbReference type="PANTHER" id="PTHR48225:SF7">
    <property type="entry name" value="MEIOSIS-SPECIFIC PROTEIN HOP1"/>
    <property type="match status" value="1"/>
</dbReference>
<feature type="compositionally biased region" description="Acidic residues" evidence="6">
    <location>
        <begin position="547"/>
        <end position="559"/>
    </location>
</feature>
<evidence type="ECO:0000256" key="1">
    <source>
        <dbReference type="ARBA" id="ARBA00004123"/>
    </source>
</evidence>
<dbReference type="GO" id="GO:0005694">
    <property type="term" value="C:chromosome"/>
    <property type="evidence" value="ECO:0007669"/>
    <property type="project" value="UniProtKB-SubCell"/>
</dbReference>
<evidence type="ECO:0000313" key="9">
    <source>
        <dbReference type="Proteomes" id="UP000323011"/>
    </source>
</evidence>
<dbReference type="Pfam" id="PF02301">
    <property type="entry name" value="HORMA"/>
    <property type="match status" value="1"/>
</dbReference>
<comment type="subcellular location">
    <subcellularLocation>
        <location evidence="2">Chromosome</location>
    </subcellularLocation>
    <subcellularLocation>
        <location evidence="1">Nucleus</location>
    </subcellularLocation>
</comment>
<feature type="compositionally biased region" description="Low complexity" evidence="6">
    <location>
        <begin position="288"/>
        <end position="303"/>
    </location>
</feature>
<dbReference type="GO" id="GO:0051321">
    <property type="term" value="P:meiotic cell cycle"/>
    <property type="evidence" value="ECO:0007669"/>
    <property type="project" value="UniProtKB-KW"/>
</dbReference>
<dbReference type="InterPro" id="IPR051294">
    <property type="entry name" value="HORMA_MeioticProgression"/>
</dbReference>
<evidence type="ECO:0000256" key="3">
    <source>
        <dbReference type="ARBA" id="ARBA00022454"/>
    </source>
</evidence>
<accession>A0A5A8CMP0</accession>
<dbReference type="PROSITE" id="PS50815">
    <property type="entry name" value="HORMA"/>
    <property type="match status" value="1"/>
</dbReference>
<keyword evidence="3" id="KW-0158">Chromosome</keyword>
<dbReference type="PANTHER" id="PTHR48225">
    <property type="entry name" value="HORMA DOMAIN-CONTAINING PROTEIN 1"/>
    <property type="match status" value="1"/>
</dbReference>
<organism evidence="8 9">
    <name type="scientific">Cafeteria roenbergensis</name>
    <name type="common">Marine flagellate</name>
    <dbReference type="NCBI Taxonomy" id="33653"/>
    <lineage>
        <taxon>Eukaryota</taxon>
        <taxon>Sar</taxon>
        <taxon>Stramenopiles</taxon>
        <taxon>Bigyra</taxon>
        <taxon>Opalozoa</taxon>
        <taxon>Bicosoecida</taxon>
        <taxon>Cafeteriaceae</taxon>
        <taxon>Cafeteria</taxon>
    </lineage>
</organism>
<feature type="compositionally biased region" description="Low complexity" evidence="6">
    <location>
        <begin position="576"/>
        <end position="594"/>
    </location>
</feature>
<feature type="domain" description="HORMA" evidence="7">
    <location>
        <begin position="25"/>
        <end position="239"/>
    </location>
</feature>
<keyword evidence="9" id="KW-1185">Reference proteome</keyword>
<gene>
    <name evidence="8" type="ORF">FNF29_02545</name>
</gene>
<dbReference type="Proteomes" id="UP000323011">
    <property type="component" value="Unassembled WGS sequence"/>
</dbReference>
<evidence type="ECO:0000256" key="4">
    <source>
        <dbReference type="ARBA" id="ARBA00023242"/>
    </source>
</evidence>
<feature type="compositionally biased region" description="Low complexity" evidence="6">
    <location>
        <begin position="659"/>
        <end position="670"/>
    </location>
</feature>
<name>A0A5A8CMP0_CAFRO</name>
<evidence type="ECO:0000313" key="8">
    <source>
        <dbReference type="EMBL" id="KAA0154325.1"/>
    </source>
</evidence>
<dbReference type="GO" id="GO:0005634">
    <property type="term" value="C:nucleus"/>
    <property type="evidence" value="ECO:0007669"/>
    <property type="project" value="UniProtKB-SubCell"/>
</dbReference>
<dbReference type="EMBL" id="VLTN01000012">
    <property type="protein sequence ID" value="KAA0154325.1"/>
    <property type="molecule type" value="Genomic_DNA"/>
</dbReference>
<comment type="caution">
    <text evidence="8">The sequence shown here is derived from an EMBL/GenBank/DDBJ whole genome shotgun (WGS) entry which is preliminary data.</text>
</comment>
<keyword evidence="5" id="KW-0469">Meiosis</keyword>
<dbReference type="Gene3D" id="3.30.900.10">
    <property type="entry name" value="HORMA domain"/>
    <property type="match status" value="1"/>
</dbReference>
<feature type="compositionally biased region" description="Acidic residues" evidence="6">
    <location>
        <begin position="597"/>
        <end position="618"/>
    </location>
</feature>
<protein>
    <recommendedName>
        <fullName evidence="7">HORMA domain-containing protein</fullName>
    </recommendedName>
</protein>
<evidence type="ECO:0000259" key="7">
    <source>
        <dbReference type="PROSITE" id="PS50815"/>
    </source>
</evidence>
<feature type="region of interest" description="Disordered" evidence="6">
    <location>
        <begin position="251"/>
        <end position="303"/>
    </location>
</feature>
<keyword evidence="4" id="KW-0539">Nucleus</keyword>
<reference evidence="8 9" key="1">
    <citation type="submission" date="2019-07" db="EMBL/GenBank/DDBJ databases">
        <title>Genomes of Cafeteria roenbergensis.</title>
        <authorList>
            <person name="Fischer M.G."/>
            <person name="Hackl T."/>
            <person name="Roman M."/>
        </authorList>
    </citation>
    <scope>NUCLEOTIDE SEQUENCE [LARGE SCALE GENOMIC DNA]</scope>
    <source>
        <strain evidence="8 9">BVI</strain>
    </source>
</reference>
<feature type="region of interest" description="Disordered" evidence="6">
    <location>
        <begin position="1"/>
        <end position="23"/>
    </location>
</feature>
<proteinExistence type="predicted"/>
<dbReference type="OMA" id="FRGCTED"/>
<feature type="region of interest" description="Disordered" evidence="6">
    <location>
        <begin position="507"/>
        <end position="677"/>
    </location>
</feature>
<sequence length="677" mass="71837">MAALAQATKPATEAKTATSTDITQASSTKMVRNLCRATVGELLWLRGVLPPADFDETAFGGVTTHLPRPGTPIADWLEDGVFVALEGGFLRAVVLSLWQLPESTPASSDTSDSAGPEGASLLESYIIRVTYSEDSQVHLSVEARSGSKFTRAGASRQAIALVRTLISLVNTLPQLPEADLLLSMRLYYYDDLVPHDDKWAPKHFSDARDIMPERFTGESPVKLLAGSAETSFHKMAMSVAFRRDYVTAAPAETSAAETPVPETSARGCGVAAADPSSAASRGDTGETASSRRPAAAAPEAAADPAAAREAKFQLWVDRVKAHVLATRTASLATLRQEFGNEIPPLMLSRVLETLVARNVLRRSGKRAGNAAQFRVMALDLPTAIDGKAAAAASSGSPKAKDDGDMPRMLFSLATLVAWEKRGDFLTQTALAKQIGLGRKERDVSRALIRKLVDRDLLASSTRGNQGREVHDSHKLRLAAQEASQWLQEKRMQGEASKRSLKLLLAPGPAAEGESRARHSGASDAGAKRAAKRGRRGSAPSRQASDSGSDDEYESADGSDSDSHGARPRCRQRRSASESSGSDDCSPRRGASARADSSDDEAGATDEGCDDDSNDDEDYSASSARSPAARGRKARRGRSAVAPSQASVGSVELRHRGGARARSVLGAAAARARQRALD</sequence>